<feature type="compositionally biased region" description="Pro residues" evidence="1">
    <location>
        <begin position="359"/>
        <end position="368"/>
    </location>
</feature>
<keyword evidence="5" id="KW-1185">Reference proteome</keyword>
<protein>
    <submittedName>
        <fullName evidence="4">Prolyl oligopeptidase family serine peptidase</fullName>
    </submittedName>
</protein>
<evidence type="ECO:0000313" key="4">
    <source>
        <dbReference type="EMBL" id="MBT1703702.1"/>
    </source>
</evidence>
<accession>A0ABS5VSD2</accession>
<dbReference type="InterPro" id="IPR001375">
    <property type="entry name" value="Peptidase_S9_cat"/>
</dbReference>
<reference evidence="4 5" key="1">
    <citation type="submission" date="2021-05" db="EMBL/GenBank/DDBJ databases">
        <title>A Polyphasic approach of four new species of the genus Ohtaekwangia: Ohtaekwangia histidinii sp. nov., Ohtaekwangia cretensis sp. nov., Ohtaekwangia indiensis sp. nov., Ohtaekwangia reichenbachii sp. nov. from diverse environment.</title>
        <authorList>
            <person name="Octaviana S."/>
        </authorList>
    </citation>
    <scope>NUCLEOTIDE SEQUENCE [LARGE SCALE GENOMIC DNA]</scope>
    <source>
        <strain evidence="4 5">PWU20</strain>
    </source>
</reference>
<feature type="region of interest" description="Disordered" evidence="1">
    <location>
        <begin position="338"/>
        <end position="399"/>
    </location>
</feature>
<feature type="compositionally biased region" description="Polar residues" evidence="1">
    <location>
        <begin position="388"/>
        <end position="397"/>
    </location>
</feature>
<dbReference type="SUPFAM" id="SSF53474">
    <property type="entry name" value="alpha/beta-Hydrolases"/>
    <property type="match status" value="1"/>
</dbReference>
<evidence type="ECO:0000256" key="1">
    <source>
        <dbReference type="SAM" id="MobiDB-lite"/>
    </source>
</evidence>
<dbReference type="Gene3D" id="3.40.50.1820">
    <property type="entry name" value="alpha/beta hydrolase"/>
    <property type="match status" value="1"/>
</dbReference>
<dbReference type="PANTHER" id="PTHR46182">
    <property type="entry name" value="FI19480P1"/>
    <property type="match status" value="1"/>
</dbReference>
<dbReference type="SMART" id="SM00089">
    <property type="entry name" value="PKD"/>
    <property type="match status" value="2"/>
</dbReference>
<feature type="chain" id="PRO_5046386296" evidence="2">
    <location>
        <begin position="26"/>
        <end position="463"/>
    </location>
</feature>
<feature type="domain" description="PKD/Chitinase" evidence="3">
    <location>
        <begin position="377"/>
        <end position="463"/>
    </location>
</feature>
<evidence type="ECO:0000256" key="2">
    <source>
        <dbReference type="SAM" id="SignalP"/>
    </source>
</evidence>
<feature type="compositionally biased region" description="Low complexity" evidence="1">
    <location>
        <begin position="291"/>
        <end position="305"/>
    </location>
</feature>
<dbReference type="Proteomes" id="UP000772618">
    <property type="component" value="Unassembled WGS sequence"/>
</dbReference>
<dbReference type="CDD" id="cd00146">
    <property type="entry name" value="PKD"/>
    <property type="match status" value="2"/>
</dbReference>
<dbReference type="Pfam" id="PF00326">
    <property type="entry name" value="Peptidase_S9"/>
    <property type="match status" value="1"/>
</dbReference>
<gene>
    <name evidence="4" type="ORF">KK060_10450</name>
</gene>
<dbReference type="InterPro" id="IPR029865">
    <property type="entry name" value="KIAA0319-like"/>
</dbReference>
<dbReference type="PANTHER" id="PTHR46182:SF2">
    <property type="entry name" value="FI19480P1"/>
    <property type="match status" value="1"/>
</dbReference>
<dbReference type="RefSeq" id="WP_254153664.1">
    <property type="nucleotide sequence ID" value="NZ_JAHESD010000018.1"/>
</dbReference>
<organism evidence="4 5">
    <name type="scientific">Chryseosolibacter indicus</name>
    <dbReference type="NCBI Taxonomy" id="2782351"/>
    <lineage>
        <taxon>Bacteria</taxon>
        <taxon>Pseudomonadati</taxon>
        <taxon>Bacteroidota</taxon>
        <taxon>Cytophagia</taxon>
        <taxon>Cytophagales</taxon>
        <taxon>Chryseotaleaceae</taxon>
        <taxon>Chryseosolibacter</taxon>
    </lineage>
</organism>
<dbReference type="InterPro" id="IPR035986">
    <property type="entry name" value="PKD_dom_sf"/>
</dbReference>
<dbReference type="InterPro" id="IPR029058">
    <property type="entry name" value="AB_hydrolase_fold"/>
</dbReference>
<feature type="compositionally biased region" description="Low complexity" evidence="1">
    <location>
        <begin position="349"/>
        <end position="358"/>
    </location>
</feature>
<sequence length="463" mass="48970">MILNKILNLTITVLTLTLSLGSTYAQQTAKITPSGIGYLEYVPKGYNSNKNKYPVLISLHGISERGTTSKDANAIKSSVQKVANVGMAKYIKQGAQYSFIVISPQLKSSYGTWPASYVMDVVNHVKKTLRIDESRIYITGLSLGGFGVWTTISAHPDVFAAAIPVCSGGNSPSKACGIASEKLPIWAFHGDRDNVVSANVTIRMVNAVNGCNPKPSPLAKTTIFPGMGHSIWDRVYKETNALNWMLNYRTNGKTNTPSNVDPVSNAGGDKTITLPTNKVVITGSGSDKDGSVSSHSWSQVSGPSKATLANANTKTLTASNLKAGTYVFRLKVKDNKGAEDTDDVTVTVKNKPATSNPKPTTPSNPKPTTPTKNQAPIANAGSDKSVKLPTSTITLSGSGKDKDGKIVSYKWAKVGGPSASLSGATSSSVKVSGLKAGSYYFTLTVKDDKGASHSDKMLLKVTK</sequence>
<dbReference type="Pfam" id="PF22352">
    <property type="entry name" value="K319L-like_PKD"/>
    <property type="match status" value="2"/>
</dbReference>
<proteinExistence type="predicted"/>
<feature type="domain" description="PKD/Chitinase" evidence="3">
    <location>
        <begin position="263"/>
        <end position="351"/>
    </location>
</feature>
<dbReference type="SUPFAM" id="SSF49299">
    <property type="entry name" value="PKD domain"/>
    <property type="match status" value="2"/>
</dbReference>
<dbReference type="Gene3D" id="2.60.40.10">
    <property type="entry name" value="Immunoglobulins"/>
    <property type="match status" value="2"/>
</dbReference>
<evidence type="ECO:0000313" key="5">
    <source>
        <dbReference type="Proteomes" id="UP000772618"/>
    </source>
</evidence>
<feature type="signal peptide" evidence="2">
    <location>
        <begin position="1"/>
        <end position="25"/>
    </location>
</feature>
<feature type="region of interest" description="Disordered" evidence="1">
    <location>
        <begin position="281"/>
        <end position="305"/>
    </location>
</feature>
<dbReference type="EMBL" id="JAHESD010000018">
    <property type="protein sequence ID" value="MBT1703702.1"/>
    <property type="molecule type" value="Genomic_DNA"/>
</dbReference>
<dbReference type="InterPro" id="IPR013783">
    <property type="entry name" value="Ig-like_fold"/>
</dbReference>
<dbReference type="InterPro" id="IPR022409">
    <property type="entry name" value="PKD/Chitinase_dom"/>
</dbReference>
<name>A0ABS5VSD2_9BACT</name>
<comment type="caution">
    <text evidence="4">The sequence shown here is derived from an EMBL/GenBank/DDBJ whole genome shotgun (WGS) entry which is preliminary data.</text>
</comment>
<keyword evidence="2" id="KW-0732">Signal</keyword>
<evidence type="ECO:0000259" key="3">
    <source>
        <dbReference type="SMART" id="SM00089"/>
    </source>
</evidence>